<dbReference type="EMBL" id="CAJEWN010002988">
    <property type="protein sequence ID" value="CAD2206066.1"/>
    <property type="molecule type" value="Genomic_DNA"/>
</dbReference>
<sequence>MRCGVGSAKNDFSTYIFDIIEFGLKYQEKFEENIYAKLIRKYASGYIDGWLVSVLKII</sequence>
<evidence type="ECO:0000313" key="1">
    <source>
        <dbReference type="EMBL" id="CAD2206066.1"/>
    </source>
</evidence>
<name>A0A6V7Y3G4_MELEN</name>
<protein>
    <submittedName>
        <fullName evidence="1">Uncharacterized protein</fullName>
    </submittedName>
</protein>
<comment type="caution">
    <text evidence="1">The sequence shown here is derived from an EMBL/GenBank/DDBJ whole genome shotgun (WGS) entry which is preliminary data.</text>
</comment>
<dbReference type="Proteomes" id="UP000580250">
    <property type="component" value="Unassembled WGS sequence"/>
</dbReference>
<reference evidence="1 2" key="1">
    <citation type="submission" date="2020-08" db="EMBL/GenBank/DDBJ databases">
        <authorList>
            <person name="Koutsovoulos G."/>
            <person name="Danchin GJ E."/>
        </authorList>
    </citation>
    <scope>NUCLEOTIDE SEQUENCE [LARGE SCALE GENOMIC DNA]</scope>
</reference>
<evidence type="ECO:0000313" key="2">
    <source>
        <dbReference type="Proteomes" id="UP000580250"/>
    </source>
</evidence>
<dbReference type="AlphaFoldDB" id="A0A6V7Y3G4"/>
<organism evidence="1 2">
    <name type="scientific">Meloidogyne enterolobii</name>
    <name type="common">Root-knot nematode worm</name>
    <name type="synonym">Meloidogyne mayaguensis</name>
    <dbReference type="NCBI Taxonomy" id="390850"/>
    <lineage>
        <taxon>Eukaryota</taxon>
        <taxon>Metazoa</taxon>
        <taxon>Ecdysozoa</taxon>
        <taxon>Nematoda</taxon>
        <taxon>Chromadorea</taxon>
        <taxon>Rhabditida</taxon>
        <taxon>Tylenchina</taxon>
        <taxon>Tylenchomorpha</taxon>
        <taxon>Tylenchoidea</taxon>
        <taxon>Meloidogynidae</taxon>
        <taxon>Meloidogyninae</taxon>
        <taxon>Meloidogyne</taxon>
    </lineage>
</organism>
<accession>A0A6V7Y3G4</accession>
<proteinExistence type="predicted"/>
<gene>
    <name evidence="1" type="ORF">MENT_LOCUS59921</name>
</gene>